<dbReference type="EMBL" id="KZ305050">
    <property type="protein sequence ID" value="PIA36715.1"/>
    <property type="molecule type" value="Genomic_DNA"/>
</dbReference>
<dbReference type="AlphaFoldDB" id="A0A2G5CZM3"/>
<evidence type="ECO:0000313" key="3">
    <source>
        <dbReference type="Proteomes" id="UP000230069"/>
    </source>
</evidence>
<dbReference type="Proteomes" id="UP000230069">
    <property type="component" value="Unassembled WGS sequence"/>
</dbReference>
<keyword evidence="3" id="KW-1185">Reference proteome</keyword>
<feature type="signal peptide" evidence="1">
    <location>
        <begin position="1"/>
        <end position="15"/>
    </location>
</feature>
<keyword evidence="1" id="KW-0732">Signal</keyword>
<accession>A0A2G5CZM3</accession>
<reference evidence="2 3" key="1">
    <citation type="submission" date="2017-09" db="EMBL/GenBank/DDBJ databases">
        <title>WGS assembly of Aquilegia coerulea Goldsmith.</title>
        <authorList>
            <person name="Hodges S."/>
            <person name="Kramer E."/>
            <person name="Nordborg M."/>
            <person name="Tomkins J."/>
            <person name="Borevitz J."/>
            <person name="Derieg N."/>
            <person name="Yan J."/>
            <person name="Mihaltcheva S."/>
            <person name="Hayes R.D."/>
            <person name="Rokhsar D."/>
        </authorList>
    </citation>
    <scope>NUCLEOTIDE SEQUENCE [LARGE SCALE GENOMIC DNA]</scope>
    <source>
        <strain evidence="3">cv. Goldsmith</strain>
    </source>
</reference>
<protein>
    <submittedName>
        <fullName evidence="2">Uncharacterized protein</fullName>
    </submittedName>
</protein>
<evidence type="ECO:0000256" key="1">
    <source>
        <dbReference type="SAM" id="SignalP"/>
    </source>
</evidence>
<gene>
    <name evidence="2" type="ORF">AQUCO_03300134v1</name>
</gene>
<organism evidence="2 3">
    <name type="scientific">Aquilegia coerulea</name>
    <name type="common">Rocky mountain columbine</name>
    <dbReference type="NCBI Taxonomy" id="218851"/>
    <lineage>
        <taxon>Eukaryota</taxon>
        <taxon>Viridiplantae</taxon>
        <taxon>Streptophyta</taxon>
        <taxon>Embryophyta</taxon>
        <taxon>Tracheophyta</taxon>
        <taxon>Spermatophyta</taxon>
        <taxon>Magnoliopsida</taxon>
        <taxon>Ranunculales</taxon>
        <taxon>Ranunculaceae</taxon>
        <taxon>Thalictroideae</taxon>
        <taxon>Aquilegia</taxon>
    </lineage>
</organism>
<sequence>MSIDFLVIVFWQVQGGFLTNCTNVVSSSSHGILTIMVMFEGYLCCKAHLCKLLLQNSGEHIAVFRMSLLMYVVPPVK</sequence>
<evidence type="ECO:0000313" key="2">
    <source>
        <dbReference type="EMBL" id="PIA36715.1"/>
    </source>
</evidence>
<feature type="chain" id="PRO_5013579388" evidence="1">
    <location>
        <begin position="16"/>
        <end position="77"/>
    </location>
</feature>
<name>A0A2G5CZM3_AQUCA</name>
<dbReference type="InParanoid" id="A0A2G5CZM3"/>
<proteinExistence type="predicted"/>